<reference evidence="2" key="1">
    <citation type="journal article" date="2015" name="Proc. Natl. Acad. Sci. U.S.A.">
        <title>Networks of energetic and metabolic interactions define dynamics in microbial communities.</title>
        <authorList>
            <person name="Embree M."/>
            <person name="Liu J.K."/>
            <person name="Al-Bassam M.M."/>
            <person name="Zengler K."/>
        </authorList>
    </citation>
    <scope>NUCLEOTIDE SEQUENCE</scope>
</reference>
<name>A0A0W8E527_9ZZZZ</name>
<proteinExistence type="predicted"/>
<keyword evidence="1" id="KW-1133">Transmembrane helix</keyword>
<gene>
    <name evidence="2" type="ORF">ASZ90_018806</name>
</gene>
<dbReference type="AlphaFoldDB" id="A0A0W8E527"/>
<feature type="transmembrane region" description="Helical" evidence="1">
    <location>
        <begin position="6"/>
        <end position="25"/>
    </location>
</feature>
<accession>A0A0W8E527</accession>
<keyword evidence="1" id="KW-0472">Membrane</keyword>
<evidence type="ECO:0000256" key="1">
    <source>
        <dbReference type="SAM" id="Phobius"/>
    </source>
</evidence>
<keyword evidence="1" id="KW-0812">Transmembrane</keyword>
<evidence type="ECO:0000313" key="2">
    <source>
        <dbReference type="EMBL" id="KUG03770.1"/>
    </source>
</evidence>
<protein>
    <submittedName>
        <fullName evidence="2">Uncharacterized protein</fullName>
    </submittedName>
</protein>
<sequence>MFKKEYIYVSLIIIMVISIAVFVGGQSSTIEIDYPEERLVLESEDFVINTAKEQFTVGQTDWDEAMNIFPDGKKLGGSMVYHPDELPVYLTFSEDENILIAVHIFGTGAATSRGITVGDSPEKAVQQYGKNFVRFSEKDSDNKDYDMLYGENDGNTVIFQIRNAEISKIIVQHTI</sequence>
<dbReference type="EMBL" id="LNQE01001868">
    <property type="protein sequence ID" value="KUG03770.1"/>
    <property type="molecule type" value="Genomic_DNA"/>
</dbReference>
<comment type="caution">
    <text evidence="2">The sequence shown here is derived from an EMBL/GenBank/DDBJ whole genome shotgun (WGS) entry which is preliminary data.</text>
</comment>
<organism evidence="2">
    <name type="scientific">hydrocarbon metagenome</name>
    <dbReference type="NCBI Taxonomy" id="938273"/>
    <lineage>
        <taxon>unclassified sequences</taxon>
        <taxon>metagenomes</taxon>
        <taxon>ecological metagenomes</taxon>
    </lineage>
</organism>